<dbReference type="Gramene" id="Pp3c12_20550V3.1">
    <property type="protein sequence ID" value="PAC:32974320.CDS.1"/>
    <property type="gene ID" value="Pp3c12_20550"/>
</dbReference>
<reference evidence="1 3" key="1">
    <citation type="journal article" date="2008" name="Science">
        <title>The Physcomitrella genome reveals evolutionary insights into the conquest of land by plants.</title>
        <authorList>
            <person name="Rensing S."/>
            <person name="Lang D."/>
            <person name="Zimmer A."/>
            <person name="Terry A."/>
            <person name="Salamov A."/>
            <person name="Shapiro H."/>
            <person name="Nishiyama T."/>
            <person name="Perroud P.-F."/>
            <person name="Lindquist E."/>
            <person name="Kamisugi Y."/>
            <person name="Tanahashi T."/>
            <person name="Sakakibara K."/>
            <person name="Fujita T."/>
            <person name="Oishi K."/>
            <person name="Shin-I T."/>
            <person name="Kuroki Y."/>
            <person name="Toyoda A."/>
            <person name="Suzuki Y."/>
            <person name="Hashimoto A."/>
            <person name="Yamaguchi K."/>
            <person name="Sugano A."/>
            <person name="Kohara Y."/>
            <person name="Fujiyama A."/>
            <person name="Anterola A."/>
            <person name="Aoki S."/>
            <person name="Ashton N."/>
            <person name="Barbazuk W.B."/>
            <person name="Barker E."/>
            <person name="Bennetzen J."/>
            <person name="Bezanilla M."/>
            <person name="Blankenship R."/>
            <person name="Cho S.H."/>
            <person name="Dutcher S."/>
            <person name="Estelle M."/>
            <person name="Fawcett J.A."/>
            <person name="Gundlach H."/>
            <person name="Hanada K."/>
            <person name="Heyl A."/>
            <person name="Hicks K.A."/>
            <person name="Hugh J."/>
            <person name="Lohr M."/>
            <person name="Mayer K."/>
            <person name="Melkozernov A."/>
            <person name="Murata T."/>
            <person name="Nelson D."/>
            <person name="Pils B."/>
            <person name="Prigge M."/>
            <person name="Reiss B."/>
            <person name="Renner T."/>
            <person name="Rombauts S."/>
            <person name="Rushton P."/>
            <person name="Sanderfoot A."/>
            <person name="Schween G."/>
            <person name="Shiu S.-H."/>
            <person name="Stueber K."/>
            <person name="Theodoulou F.L."/>
            <person name="Tu H."/>
            <person name="Van de Peer Y."/>
            <person name="Verrier P.J."/>
            <person name="Waters E."/>
            <person name="Wood A."/>
            <person name="Yang L."/>
            <person name="Cove D."/>
            <person name="Cuming A."/>
            <person name="Hasebe M."/>
            <person name="Lucas S."/>
            <person name="Mishler D.B."/>
            <person name="Reski R."/>
            <person name="Grigoriev I."/>
            <person name="Quatrano R.S."/>
            <person name="Boore J.L."/>
        </authorList>
    </citation>
    <scope>NUCLEOTIDE SEQUENCE [LARGE SCALE GENOMIC DNA]</scope>
    <source>
        <strain evidence="2 3">cv. Gransden 2004</strain>
    </source>
</reference>
<dbReference type="EnsemblPlants" id="Pp3c12_20550V3.1">
    <property type="protein sequence ID" value="PAC:32974320.CDS.1"/>
    <property type="gene ID" value="Pp3c12_20550"/>
</dbReference>
<dbReference type="EMBL" id="ABEU02000012">
    <property type="protein sequence ID" value="PNR44144.1"/>
    <property type="molecule type" value="Genomic_DNA"/>
</dbReference>
<sequence>MPDKFSIPLLGYKCPTCASASVDCLPAFREDCSRSQREICCLYKAAQQGQPAYYLKKASQQRSNGDLLCKDMAASVRTCLQSLVQGSTHQLLPENNFVPENAGASNLQSSSVARRARRKCAKIQPRMRPGFTKHTIEVRPPGFKKKLWFGTYEERELDRAIDAINFYMENEEPYKFPDSPQIFSSIPLDIRYKDLLPSCEEFVFVGEKRVRKSAQFAKLVKAAINRVTGKQKAKRSKKFKKPKLDLCAPALLPTSSSTTAVSAVTTLCDTPSSSTSKPCAFDAISSSIGPTAGSASSSSDKWFDDVARHQNSVAANSHPASLDSLFDSLPPIEDVWEGLEPLSTDDIQSGMMGDDGSFGCCWK</sequence>
<reference evidence="1 3" key="2">
    <citation type="journal article" date="2018" name="Plant J.">
        <title>The Physcomitrella patens chromosome-scale assembly reveals moss genome structure and evolution.</title>
        <authorList>
            <person name="Lang D."/>
            <person name="Ullrich K.K."/>
            <person name="Murat F."/>
            <person name="Fuchs J."/>
            <person name="Jenkins J."/>
            <person name="Haas F.B."/>
            <person name="Piednoel M."/>
            <person name="Gundlach H."/>
            <person name="Van Bel M."/>
            <person name="Meyberg R."/>
            <person name="Vives C."/>
            <person name="Morata J."/>
            <person name="Symeonidi A."/>
            <person name="Hiss M."/>
            <person name="Muchero W."/>
            <person name="Kamisugi Y."/>
            <person name="Saleh O."/>
            <person name="Blanc G."/>
            <person name="Decker E.L."/>
            <person name="van Gessel N."/>
            <person name="Grimwood J."/>
            <person name="Hayes R.D."/>
            <person name="Graham S.W."/>
            <person name="Gunter L.E."/>
            <person name="McDaniel S.F."/>
            <person name="Hoernstein S.N.W."/>
            <person name="Larsson A."/>
            <person name="Li F.W."/>
            <person name="Perroud P.F."/>
            <person name="Phillips J."/>
            <person name="Ranjan P."/>
            <person name="Rokshar D.S."/>
            <person name="Rothfels C.J."/>
            <person name="Schneider L."/>
            <person name="Shu S."/>
            <person name="Stevenson D.W."/>
            <person name="Thummler F."/>
            <person name="Tillich M."/>
            <person name="Villarreal Aguilar J.C."/>
            <person name="Widiez T."/>
            <person name="Wong G.K."/>
            <person name="Wymore A."/>
            <person name="Zhang Y."/>
            <person name="Zimmer A.D."/>
            <person name="Quatrano R.S."/>
            <person name="Mayer K.F.X."/>
            <person name="Goodstein D."/>
            <person name="Casacuberta J.M."/>
            <person name="Vandepoele K."/>
            <person name="Reski R."/>
            <person name="Cuming A.C."/>
            <person name="Tuskan G.A."/>
            <person name="Maumus F."/>
            <person name="Salse J."/>
            <person name="Schmutz J."/>
            <person name="Rensing S.A."/>
        </authorList>
    </citation>
    <scope>NUCLEOTIDE SEQUENCE [LARGE SCALE GENOMIC DNA]</scope>
    <source>
        <strain evidence="2 3">cv. Gransden 2004</strain>
    </source>
</reference>
<gene>
    <name evidence="1" type="ORF">PHYPA_016528</name>
</gene>
<reference evidence="2" key="3">
    <citation type="submission" date="2020-12" db="UniProtKB">
        <authorList>
            <consortium name="EnsemblPlants"/>
        </authorList>
    </citation>
    <scope>IDENTIFICATION</scope>
</reference>
<organism evidence="1">
    <name type="scientific">Physcomitrium patens</name>
    <name type="common">Spreading-leaved earth moss</name>
    <name type="synonym">Physcomitrella patens</name>
    <dbReference type="NCBI Taxonomy" id="3218"/>
    <lineage>
        <taxon>Eukaryota</taxon>
        <taxon>Viridiplantae</taxon>
        <taxon>Streptophyta</taxon>
        <taxon>Embryophyta</taxon>
        <taxon>Bryophyta</taxon>
        <taxon>Bryophytina</taxon>
        <taxon>Bryopsida</taxon>
        <taxon>Funariidae</taxon>
        <taxon>Funariales</taxon>
        <taxon>Funariaceae</taxon>
        <taxon>Physcomitrium</taxon>
    </lineage>
</organism>
<dbReference type="EnsemblPlants" id="Pp3c12_20550V3.2">
    <property type="protein sequence ID" value="PAC:32974321.CDS.1"/>
    <property type="gene ID" value="Pp3c12_20550"/>
</dbReference>
<evidence type="ECO:0000313" key="2">
    <source>
        <dbReference type="EnsemblPlants" id="PAC:32974320.CDS.1"/>
    </source>
</evidence>
<dbReference type="Proteomes" id="UP000006727">
    <property type="component" value="Chromosome 12"/>
</dbReference>
<dbReference type="InParanoid" id="A0A2K1JRI2"/>
<dbReference type="PaxDb" id="3218-PP1S108_185V6.1"/>
<evidence type="ECO:0000313" key="3">
    <source>
        <dbReference type="Proteomes" id="UP000006727"/>
    </source>
</evidence>
<dbReference type="Gramene" id="Pp3c12_20550V3.2">
    <property type="protein sequence ID" value="PAC:32974321.CDS.1"/>
    <property type="gene ID" value="Pp3c12_20550"/>
</dbReference>
<evidence type="ECO:0000313" key="1">
    <source>
        <dbReference type="EMBL" id="PNR44144.1"/>
    </source>
</evidence>
<keyword evidence="3" id="KW-1185">Reference proteome</keyword>
<accession>A0A2K1JRI2</accession>
<proteinExistence type="predicted"/>
<name>A0A2K1JRI2_PHYPA</name>
<protein>
    <submittedName>
        <fullName evidence="1 2">Uncharacterized protein</fullName>
    </submittedName>
</protein>
<dbReference type="AlphaFoldDB" id="A0A2K1JRI2"/>